<accession>A0ABD1ZTM6</accession>
<comment type="caution">
    <text evidence="2">The sequence shown here is derived from an EMBL/GenBank/DDBJ whole genome shotgun (WGS) entry which is preliminary data.</text>
</comment>
<name>A0ABD1ZTM6_VESSQ</name>
<organism evidence="2 3">
    <name type="scientific">Vespula squamosa</name>
    <name type="common">Southern yellow jacket</name>
    <name type="synonym">Wasp</name>
    <dbReference type="NCBI Taxonomy" id="30214"/>
    <lineage>
        <taxon>Eukaryota</taxon>
        <taxon>Metazoa</taxon>
        <taxon>Ecdysozoa</taxon>
        <taxon>Arthropoda</taxon>
        <taxon>Hexapoda</taxon>
        <taxon>Insecta</taxon>
        <taxon>Pterygota</taxon>
        <taxon>Neoptera</taxon>
        <taxon>Endopterygota</taxon>
        <taxon>Hymenoptera</taxon>
        <taxon>Apocrita</taxon>
        <taxon>Aculeata</taxon>
        <taxon>Vespoidea</taxon>
        <taxon>Vespidae</taxon>
        <taxon>Vespinae</taxon>
        <taxon>Vespula</taxon>
    </lineage>
</organism>
<protein>
    <submittedName>
        <fullName evidence="2">Uncharacterized protein</fullName>
    </submittedName>
</protein>
<dbReference type="Proteomes" id="UP001607302">
    <property type="component" value="Unassembled WGS sequence"/>
</dbReference>
<sequence length="72" mass="8048">DEKEEEEEEEEEEETEDGKRRRATVVMGRSTKEKGEGSGGEWDGTTRNGGSKRVATHRLNPALSRRENDAAS</sequence>
<evidence type="ECO:0000313" key="3">
    <source>
        <dbReference type="Proteomes" id="UP001607302"/>
    </source>
</evidence>
<evidence type="ECO:0000313" key="2">
    <source>
        <dbReference type="EMBL" id="KAL2711716.1"/>
    </source>
</evidence>
<feature type="compositionally biased region" description="Acidic residues" evidence="1">
    <location>
        <begin position="1"/>
        <end position="16"/>
    </location>
</feature>
<gene>
    <name evidence="2" type="ORF">V1478_018737</name>
</gene>
<proteinExistence type="predicted"/>
<feature type="region of interest" description="Disordered" evidence="1">
    <location>
        <begin position="1"/>
        <end position="72"/>
    </location>
</feature>
<dbReference type="AlphaFoldDB" id="A0ABD1ZTM6"/>
<feature type="non-terminal residue" evidence="2">
    <location>
        <position position="1"/>
    </location>
</feature>
<keyword evidence="3" id="KW-1185">Reference proteome</keyword>
<reference evidence="2 3" key="1">
    <citation type="journal article" date="2024" name="Ann. Entomol. Soc. Am.">
        <title>Genomic analyses of the southern and eastern yellowjacket wasps (Hymenoptera: Vespidae) reveal evolutionary signatures of social life.</title>
        <authorList>
            <person name="Catto M.A."/>
            <person name="Caine P.B."/>
            <person name="Orr S.E."/>
            <person name="Hunt B.G."/>
            <person name="Goodisman M.A.D."/>
        </authorList>
    </citation>
    <scope>NUCLEOTIDE SEQUENCE [LARGE SCALE GENOMIC DNA]</scope>
    <source>
        <strain evidence="2">233</strain>
        <tissue evidence="2">Head and thorax</tissue>
    </source>
</reference>
<evidence type="ECO:0000256" key="1">
    <source>
        <dbReference type="SAM" id="MobiDB-lite"/>
    </source>
</evidence>
<dbReference type="EMBL" id="JAUDFV010000173">
    <property type="protein sequence ID" value="KAL2711716.1"/>
    <property type="molecule type" value="Genomic_DNA"/>
</dbReference>